<name>A0ABU3PIB8_9BURK</name>
<accession>A0ABU3PIB8</accession>
<keyword evidence="1" id="KW-0732">Signal</keyword>
<dbReference type="Proteomes" id="UP001246372">
    <property type="component" value="Unassembled WGS sequence"/>
</dbReference>
<dbReference type="EMBL" id="JAVXZY010000014">
    <property type="protein sequence ID" value="MDT9002320.1"/>
    <property type="molecule type" value="Genomic_DNA"/>
</dbReference>
<evidence type="ECO:0000256" key="1">
    <source>
        <dbReference type="SAM" id="SignalP"/>
    </source>
</evidence>
<protein>
    <submittedName>
        <fullName evidence="2">Uncharacterized protein</fullName>
    </submittedName>
</protein>
<feature type="chain" id="PRO_5045924936" evidence="1">
    <location>
        <begin position="27"/>
        <end position="64"/>
    </location>
</feature>
<gene>
    <name evidence="2" type="ORF">RQP53_23770</name>
</gene>
<reference evidence="2" key="1">
    <citation type="submission" date="2023-09" db="EMBL/GenBank/DDBJ databases">
        <title>Paucibacter sp. APW11 Genome sequencing and assembly.</title>
        <authorList>
            <person name="Kim I."/>
        </authorList>
    </citation>
    <scope>NUCLEOTIDE SEQUENCE</scope>
    <source>
        <strain evidence="2">APW11</strain>
    </source>
</reference>
<feature type="signal peptide" evidence="1">
    <location>
        <begin position="1"/>
        <end position="26"/>
    </location>
</feature>
<organism evidence="2 3">
    <name type="scientific">Roseateles aquae</name>
    <dbReference type="NCBI Taxonomy" id="3077235"/>
    <lineage>
        <taxon>Bacteria</taxon>
        <taxon>Pseudomonadati</taxon>
        <taxon>Pseudomonadota</taxon>
        <taxon>Betaproteobacteria</taxon>
        <taxon>Burkholderiales</taxon>
        <taxon>Sphaerotilaceae</taxon>
        <taxon>Roseateles</taxon>
    </lineage>
</organism>
<proteinExistence type="predicted"/>
<keyword evidence="3" id="KW-1185">Reference proteome</keyword>
<dbReference type="RefSeq" id="WP_315653214.1">
    <property type="nucleotide sequence ID" value="NZ_JAVXZY010000014.1"/>
</dbReference>
<comment type="caution">
    <text evidence="2">The sequence shown here is derived from an EMBL/GenBank/DDBJ whole genome shotgun (WGS) entry which is preliminary data.</text>
</comment>
<evidence type="ECO:0000313" key="2">
    <source>
        <dbReference type="EMBL" id="MDT9002320.1"/>
    </source>
</evidence>
<evidence type="ECO:0000313" key="3">
    <source>
        <dbReference type="Proteomes" id="UP001246372"/>
    </source>
</evidence>
<sequence>MNTTSLIARAVRGLSLLALVAPMAFAPGVAAAREGAGSIGHGIKCYNWFNPVTQQWQRVCYKGV</sequence>